<organism evidence="1 2">
    <name type="scientific">Aurantimonas endophytica</name>
    <dbReference type="NCBI Taxonomy" id="1522175"/>
    <lineage>
        <taxon>Bacteria</taxon>
        <taxon>Pseudomonadati</taxon>
        <taxon>Pseudomonadota</taxon>
        <taxon>Alphaproteobacteria</taxon>
        <taxon>Hyphomicrobiales</taxon>
        <taxon>Aurantimonadaceae</taxon>
        <taxon>Aurantimonas</taxon>
    </lineage>
</organism>
<accession>A0A7W6HGB6</accession>
<dbReference type="EMBL" id="JACIEM010000005">
    <property type="protein sequence ID" value="MBB4004661.1"/>
    <property type="molecule type" value="Genomic_DNA"/>
</dbReference>
<protein>
    <submittedName>
        <fullName evidence="1">Uncharacterized protein</fullName>
    </submittedName>
</protein>
<evidence type="ECO:0000313" key="1">
    <source>
        <dbReference type="EMBL" id="MBB4004661.1"/>
    </source>
</evidence>
<proteinExistence type="predicted"/>
<comment type="caution">
    <text evidence="1">The sequence shown here is derived from an EMBL/GenBank/DDBJ whole genome shotgun (WGS) entry which is preliminary data.</text>
</comment>
<name>A0A7W6HGB6_9HYPH</name>
<gene>
    <name evidence="1" type="ORF">GGR03_003756</name>
</gene>
<reference evidence="1 2" key="1">
    <citation type="submission" date="2020-08" db="EMBL/GenBank/DDBJ databases">
        <title>Genomic Encyclopedia of Type Strains, Phase IV (KMG-IV): sequencing the most valuable type-strain genomes for metagenomic binning, comparative biology and taxonomic classification.</title>
        <authorList>
            <person name="Goeker M."/>
        </authorList>
    </citation>
    <scope>NUCLEOTIDE SEQUENCE [LARGE SCALE GENOMIC DNA]</scope>
    <source>
        <strain evidence="1 2">DSM 103570</strain>
    </source>
</reference>
<sequence>MIRRLLLVLFVTLLAAGRDQDHRRIGPTLFEAIAAL</sequence>
<dbReference type="AlphaFoldDB" id="A0A7W6HGB6"/>
<keyword evidence="2" id="KW-1185">Reference proteome</keyword>
<evidence type="ECO:0000313" key="2">
    <source>
        <dbReference type="Proteomes" id="UP000588647"/>
    </source>
</evidence>
<dbReference type="Proteomes" id="UP000588647">
    <property type="component" value="Unassembled WGS sequence"/>
</dbReference>